<sequence>MSSSIWKKKRPGFTLIEEVVSLFLMTSAVLFLLSAMRLMNQVEELLDVPNALEWHLFVTQLDIETKGYHLSKDRQAIVFESFQKDKLPIVLKHSYQQKAGQVVYLSKNNGYHPILIGYKEMSIIHQGKDISIEGLLTKGEAFQINFLPARESLSMISREVIKESTLEKERKLKDKEDTEKGDESSAENENENKNETESHSTPQEE</sequence>
<dbReference type="RefSeq" id="WP_256944911.1">
    <property type="nucleotide sequence ID" value="NZ_JANHNZ010000003.1"/>
</dbReference>
<evidence type="ECO:0000313" key="4">
    <source>
        <dbReference type="Proteomes" id="UP001059480"/>
    </source>
</evidence>
<evidence type="ECO:0008006" key="5">
    <source>
        <dbReference type="Google" id="ProtNLM"/>
    </source>
</evidence>
<reference evidence="3" key="3">
    <citation type="journal article" date="2023" name="Microbiol. Resour. Announc.">
        <title>Draft Genome Sequence of Granulicatella sp. Strain S8, Isolated from a Marine Fish, Seriola quinqueradiata.</title>
        <authorList>
            <person name="Lee M."/>
            <person name="Farooq A."/>
            <person name="Jeong J.B."/>
            <person name="Jung M.Y."/>
        </authorList>
    </citation>
    <scope>NUCLEOTIDE SEQUENCE</scope>
    <source>
        <strain evidence="3">S8</strain>
    </source>
</reference>
<evidence type="ECO:0000313" key="3">
    <source>
        <dbReference type="EMBL" id="MCQ9209802.1"/>
    </source>
</evidence>
<protein>
    <recommendedName>
        <fullName evidence="5">Competence protein ComGF</fullName>
    </recommendedName>
</protein>
<proteinExistence type="predicted"/>
<comment type="caution">
    <text evidence="3">The sequence shown here is derived from an EMBL/GenBank/DDBJ whole genome shotgun (WGS) entry which is preliminary data.</text>
</comment>
<reference evidence="3" key="2">
    <citation type="journal article" date="2023" name="Curr. Microbiol.">
        <title>Granulicatella seriolae sp. nov., a Novel Facultative Anaerobe Isolated from Yellowtail Marine Fish.</title>
        <authorList>
            <person name="Lee M."/>
            <person name="Choi Y.J."/>
            <person name="Farooq A."/>
            <person name="Jeong J.B."/>
            <person name="Jung M.Y."/>
        </authorList>
    </citation>
    <scope>NUCLEOTIDE SEQUENCE</scope>
    <source>
        <strain evidence="3">S8</strain>
    </source>
</reference>
<organism evidence="3 4">
    <name type="scientific">Granulicatella seriolae</name>
    <dbReference type="NCBI Taxonomy" id="2967226"/>
    <lineage>
        <taxon>Bacteria</taxon>
        <taxon>Bacillati</taxon>
        <taxon>Bacillota</taxon>
        <taxon>Bacilli</taxon>
        <taxon>Lactobacillales</taxon>
        <taxon>Carnobacteriaceae</taxon>
        <taxon>Granulicatella</taxon>
    </lineage>
</organism>
<gene>
    <name evidence="3" type="ORF">NPA36_04485</name>
</gene>
<reference evidence="3" key="1">
    <citation type="submission" date="2022-07" db="EMBL/GenBank/DDBJ databases">
        <authorList>
            <person name="Jung M.-Y."/>
            <person name="Lee M."/>
        </authorList>
    </citation>
    <scope>NUCLEOTIDE SEQUENCE</scope>
    <source>
        <strain evidence="3">S8</strain>
    </source>
</reference>
<keyword evidence="4" id="KW-1185">Reference proteome</keyword>
<evidence type="ECO:0000256" key="2">
    <source>
        <dbReference type="SAM" id="Phobius"/>
    </source>
</evidence>
<evidence type="ECO:0000256" key="1">
    <source>
        <dbReference type="SAM" id="MobiDB-lite"/>
    </source>
</evidence>
<keyword evidence="2" id="KW-1133">Transmembrane helix</keyword>
<keyword evidence="2" id="KW-0472">Membrane</keyword>
<dbReference type="EMBL" id="JANHNZ010000003">
    <property type="protein sequence ID" value="MCQ9209802.1"/>
    <property type="molecule type" value="Genomic_DNA"/>
</dbReference>
<feature type="compositionally biased region" description="Basic and acidic residues" evidence="1">
    <location>
        <begin position="166"/>
        <end position="183"/>
    </location>
</feature>
<name>A0ABT1WMP9_9LACT</name>
<accession>A0ABT1WMP9</accession>
<dbReference type="Proteomes" id="UP001059480">
    <property type="component" value="Unassembled WGS sequence"/>
</dbReference>
<feature type="region of interest" description="Disordered" evidence="1">
    <location>
        <begin position="166"/>
        <end position="205"/>
    </location>
</feature>
<keyword evidence="2" id="KW-0812">Transmembrane</keyword>
<feature type="transmembrane region" description="Helical" evidence="2">
    <location>
        <begin position="12"/>
        <end position="33"/>
    </location>
</feature>